<name>A0AAU8I0J6_9XANT</name>
<reference evidence="1 3" key="1">
    <citation type="journal article" date="2022" name="Curr. Microbiol.">
        <title>Xanthomonas indica sp. nov., a Novel Member of Non-Pathogenic Xanthomonas Community from Healthy Rice Seeds.</title>
        <authorList>
            <person name="Rana R."/>
            <person name="Madhavan V.N."/>
            <person name="Saroha T."/>
            <person name="Bansal K."/>
            <person name="Kaur A."/>
            <person name="Sonti R.V."/>
            <person name="Patel H.K."/>
            <person name="Patil P.B."/>
        </authorList>
    </citation>
    <scope>NUCLEOTIDE SEQUENCE [LARGE SCALE GENOMIC DNA]</scope>
    <source>
        <strain evidence="1 3">PPL560</strain>
    </source>
</reference>
<dbReference type="AlphaFoldDB" id="A0AAU8I0J6"/>
<organism evidence="2">
    <name type="scientific">Xanthomonas indica</name>
    <dbReference type="NCBI Taxonomy" id="2912242"/>
    <lineage>
        <taxon>Bacteria</taxon>
        <taxon>Pseudomonadati</taxon>
        <taxon>Pseudomonadota</taxon>
        <taxon>Gammaproteobacteria</taxon>
        <taxon>Lysobacterales</taxon>
        <taxon>Lysobacteraceae</taxon>
        <taxon>Xanthomonas</taxon>
    </lineage>
</organism>
<reference evidence="2" key="3">
    <citation type="submission" date="2023-08" db="EMBL/GenBank/DDBJ databases">
        <title>Complete genome sequence of Xanthomonas indica.</title>
        <authorList>
            <person name="Patil P.B."/>
            <person name="Rana R."/>
        </authorList>
    </citation>
    <scope>NUCLEOTIDE SEQUENCE</scope>
    <source>
        <strain evidence="2">PPL560</strain>
    </source>
</reference>
<keyword evidence="3" id="KW-1185">Reference proteome</keyword>
<gene>
    <name evidence="1" type="ORF">L3V74_10000</name>
    <name evidence="2" type="ORF">Q7W82_11535</name>
</gene>
<evidence type="ECO:0000313" key="3">
    <source>
        <dbReference type="Proteomes" id="UP001430647"/>
    </source>
</evidence>
<evidence type="ECO:0008006" key="4">
    <source>
        <dbReference type="Google" id="ProtNLM"/>
    </source>
</evidence>
<dbReference type="Proteomes" id="UP001430647">
    <property type="component" value="Unassembled WGS sequence"/>
</dbReference>
<reference evidence="1" key="2">
    <citation type="submission" date="2022-01" db="EMBL/GenBank/DDBJ databases">
        <authorList>
            <person name="Rana R."/>
            <person name="Patil P.B."/>
        </authorList>
    </citation>
    <scope>NUCLEOTIDE SEQUENCE</scope>
    <source>
        <strain evidence="1">PPL560</strain>
    </source>
</reference>
<dbReference type="RefSeq" id="WP_242159875.1">
    <property type="nucleotide sequence ID" value="NZ_CP131914.1"/>
</dbReference>
<dbReference type="EMBL" id="CP131914">
    <property type="protein sequence ID" value="XCI78933.1"/>
    <property type="molecule type" value="Genomic_DNA"/>
</dbReference>
<evidence type="ECO:0000313" key="2">
    <source>
        <dbReference type="EMBL" id="XCI78933.1"/>
    </source>
</evidence>
<dbReference type="KEGG" id="xin:Q7W82_11535"/>
<sequence length="202" mass="20980">MTFAGGAGTVGALQRGGLRRLRGTPLGVEGRDAVSAGLDAAVDKEHAMGLQEMSATACRALPLLIGILFAAPAAARETLHCPERLRVADAPLQSPDLPAGARVDLAATPPLRLFSSGVYSGPPREMAALVPSNEDTRRPGDAGASIWRFDAPDPHGLYLVCGYGPDGLVQVSRRVGDVARCEATPMRPSSADPTVGILFVCE</sequence>
<dbReference type="NCBIfam" id="NF042415">
    <property type="entry name" value="STY0301_fam"/>
    <property type="match status" value="1"/>
</dbReference>
<proteinExistence type="predicted"/>
<evidence type="ECO:0000313" key="1">
    <source>
        <dbReference type="EMBL" id="MCI2261875.1"/>
    </source>
</evidence>
<accession>A0AAU8I0J6</accession>
<dbReference type="EMBL" id="JAKJPQ010000007">
    <property type="protein sequence ID" value="MCI2261875.1"/>
    <property type="molecule type" value="Genomic_DNA"/>
</dbReference>
<protein>
    <recommendedName>
        <fullName evidence="4">Secreted protein</fullName>
    </recommendedName>
</protein>
<dbReference type="InterPro" id="IPR049973">
    <property type="entry name" value="STY0301-like"/>
</dbReference>